<protein>
    <submittedName>
        <fullName evidence="4">Uncharacterized domain protein</fullName>
    </submittedName>
</protein>
<dbReference type="eggNOG" id="COG3652">
    <property type="taxonomic scope" value="Bacteria"/>
</dbReference>
<dbReference type="PANTHER" id="PTHR38593">
    <property type="entry name" value="BLR2558 PROTEIN"/>
    <property type="match status" value="1"/>
</dbReference>
<accession>W0VBZ5</accession>
<dbReference type="Pfam" id="PF13628">
    <property type="entry name" value="DUF4142"/>
    <property type="match status" value="1"/>
</dbReference>
<feature type="region of interest" description="Disordered" evidence="1">
    <location>
        <begin position="184"/>
        <end position="251"/>
    </location>
</feature>
<evidence type="ECO:0000256" key="2">
    <source>
        <dbReference type="SAM" id="SignalP"/>
    </source>
</evidence>
<sequence>MHKMLAARRIWRRFFGISLMTMLCGALVAQAQGTATLSRADQKLVVELAQANMAEIDAGKLAASKAQNPQLKAFGQQMVDDHTRALQEVQQLAQAKGVALPAETDSKHKQMAQKLAGLSGDAFDRQYAAHSGVDDHQKAHALLQRVQARAKDPDLKALAARLMPAVDQHLTSVQQLNAAIKGNTASGTSGTAGNTGGSAHPATPAANPDTSAPGAPGMAPVPRGNQPGTQPGVYPGVQPNLPPAAPVKPGT</sequence>
<dbReference type="RefSeq" id="WP_242404603.1">
    <property type="nucleotide sequence ID" value="NZ_BCTH01000076.1"/>
</dbReference>
<dbReference type="AlphaFoldDB" id="W0VBZ5"/>
<feature type="signal peptide" evidence="2">
    <location>
        <begin position="1"/>
        <end position="31"/>
    </location>
</feature>
<feature type="chain" id="PRO_5004797764" evidence="2">
    <location>
        <begin position="32"/>
        <end position="251"/>
    </location>
</feature>
<feature type="compositionally biased region" description="Pro residues" evidence="1">
    <location>
        <begin position="240"/>
        <end position="251"/>
    </location>
</feature>
<dbReference type="InterPro" id="IPR012347">
    <property type="entry name" value="Ferritin-like"/>
</dbReference>
<name>W0VBZ5_9BURK</name>
<keyword evidence="5" id="KW-1185">Reference proteome</keyword>
<dbReference type="EMBL" id="HG322949">
    <property type="protein sequence ID" value="CDG85411.1"/>
    <property type="molecule type" value="Genomic_DNA"/>
</dbReference>
<reference evidence="4 5" key="1">
    <citation type="journal article" date="2015" name="Genome Announc.">
        <title>Genome Sequence of Mushroom Soft-Rot Pathogen Janthinobacterium agaricidamnosum.</title>
        <authorList>
            <person name="Graupner K."/>
            <person name="Lackner G."/>
            <person name="Hertweck C."/>
        </authorList>
    </citation>
    <scope>NUCLEOTIDE SEQUENCE [LARGE SCALE GENOMIC DNA]</scope>
    <source>
        <strain evidence="5">NBRC 102515 / DSM 9628</strain>
    </source>
</reference>
<dbReference type="STRING" id="1349767.GJA_4807"/>
<dbReference type="KEGG" id="jag:GJA_4807"/>
<proteinExistence type="predicted"/>
<evidence type="ECO:0000259" key="3">
    <source>
        <dbReference type="Pfam" id="PF13628"/>
    </source>
</evidence>
<dbReference type="HOGENOM" id="CLU_1105994_0_0_4"/>
<dbReference type="InterPro" id="IPR025419">
    <property type="entry name" value="DUF4142"/>
</dbReference>
<dbReference type="Gene3D" id="1.20.1260.10">
    <property type="match status" value="1"/>
</dbReference>
<gene>
    <name evidence="4" type="ORF">GJA_4807</name>
</gene>
<dbReference type="PATRIC" id="fig|1349767.4.peg.1432"/>
<evidence type="ECO:0000313" key="5">
    <source>
        <dbReference type="Proteomes" id="UP000027604"/>
    </source>
</evidence>
<evidence type="ECO:0000313" key="4">
    <source>
        <dbReference type="EMBL" id="CDG85411.1"/>
    </source>
</evidence>
<evidence type="ECO:0000256" key="1">
    <source>
        <dbReference type="SAM" id="MobiDB-lite"/>
    </source>
</evidence>
<organism evidence="4 5">
    <name type="scientific">Janthinobacterium agaricidamnosum NBRC 102515 = DSM 9628</name>
    <dbReference type="NCBI Taxonomy" id="1349767"/>
    <lineage>
        <taxon>Bacteria</taxon>
        <taxon>Pseudomonadati</taxon>
        <taxon>Pseudomonadota</taxon>
        <taxon>Betaproteobacteria</taxon>
        <taxon>Burkholderiales</taxon>
        <taxon>Oxalobacteraceae</taxon>
        <taxon>Janthinobacterium</taxon>
    </lineage>
</organism>
<keyword evidence="2" id="KW-0732">Signal</keyword>
<dbReference type="Proteomes" id="UP000027604">
    <property type="component" value="Chromosome I"/>
</dbReference>
<feature type="domain" description="DUF4142" evidence="3">
    <location>
        <begin position="40"/>
        <end position="176"/>
    </location>
</feature>
<dbReference type="PANTHER" id="PTHR38593:SF1">
    <property type="entry name" value="BLR2558 PROTEIN"/>
    <property type="match status" value="1"/>
</dbReference>